<accession>A0ABD5IW51</accession>
<organism evidence="1 2">
    <name type="scientific">Anoxybacteroides rupiense</name>
    <dbReference type="NCBI Taxonomy" id="311460"/>
    <lineage>
        <taxon>Bacteria</taxon>
        <taxon>Bacillati</taxon>
        <taxon>Bacillota</taxon>
        <taxon>Bacilli</taxon>
        <taxon>Bacillales</taxon>
        <taxon>Anoxybacillaceae</taxon>
        <taxon>Anoxybacteroides</taxon>
    </lineage>
</organism>
<dbReference type="AlphaFoldDB" id="A0ABD5IW51"/>
<reference evidence="1 2" key="1">
    <citation type="submission" date="2023-03" db="EMBL/GenBank/DDBJ databases">
        <title>Bacillus Genome Sequencing.</title>
        <authorList>
            <person name="Dunlap C."/>
        </authorList>
    </citation>
    <scope>NUCLEOTIDE SEQUENCE [LARGE SCALE GENOMIC DNA]</scope>
    <source>
        <strain evidence="1 2">NRS-38</strain>
    </source>
</reference>
<sequence>MQKKLTVKEMLKETDGKLLPKKLPREIMDAEVREWASLDDDVTGNYTERLVFKIKGDELVRSILLKEFDELEKETRDELIDRIANGDREAEKEVNRYFEKEYVLEIDYER</sequence>
<name>A0ABD5IW51_9BACL</name>
<dbReference type="RefSeq" id="WP_328218757.1">
    <property type="nucleotide sequence ID" value="NZ_JARTLI010000027.1"/>
</dbReference>
<evidence type="ECO:0000313" key="2">
    <source>
        <dbReference type="Proteomes" id="UP001339962"/>
    </source>
</evidence>
<dbReference type="Proteomes" id="UP001339962">
    <property type="component" value="Unassembled WGS sequence"/>
</dbReference>
<comment type="caution">
    <text evidence="1">The sequence shown here is derived from an EMBL/GenBank/DDBJ whole genome shotgun (WGS) entry which is preliminary data.</text>
</comment>
<protein>
    <recommendedName>
        <fullName evidence="3">Phage protein</fullName>
    </recommendedName>
</protein>
<proteinExistence type="predicted"/>
<evidence type="ECO:0008006" key="3">
    <source>
        <dbReference type="Google" id="ProtNLM"/>
    </source>
</evidence>
<dbReference type="EMBL" id="JARTLI010000027">
    <property type="protein sequence ID" value="MED5052560.1"/>
    <property type="molecule type" value="Genomic_DNA"/>
</dbReference>
<gene>
    <name evidence="1" type="ORF">P9850_12105</name>
</gene>
<evidence type="ECO:0000313" key="1">
    <source>
        <dbReference type="EMBL" id="MED5052560.1"/>
    </source>
</evidence>